<dbReference type="AlphaFoldDB" id="A0AAE1LHF7"/>
<organism evidence="15 16">
    <name type="scientific">Frankliniella fusca</name>
    <dbReference type="NCBI Taxonomy" id="407009"/>
    <lineage>
        <taxon>Eukaryota</taxon>
        <taxon>Metazoa</taxon>
        <taxon>Ecdysozoa</taxon>
        <taxon>Arthropoda</taxon>
        <taxon>Hexapoda</taxon>
        <taxon>Insecta</taxon>
        <taxon>Pterygota</taxon>
        <taxon>Neoptera</taxon>
        <taxon>Paraneoptera</taxon>
        <taxon>Thysanoptera</taxon>
        <taxon>Terebrantia</taxon>
        <taxon>Thripoidea</taxon>
        <taxon>Thripidae</taxon>
        <taxon>Frankliniella</taxon>
    </lineage>
</organism>
<dbReference type="PANTHER" id="PTHR22930:SF289">
    <property type="entry name" value="DDE TNP4 DOMAIN-CONTAINING PROTEIN-RELATED"/>
    <property type="match status" value="1"/>
</dbReference>
<evidence type="ECO:0000313" key="16">
    <source>
        <dbReference type="Proteomes" id="UP001219518"/>
    </source>
</evidence>
<dbReference type="PRINTS" id="PR02086">
    <property type="entry name" value="PUTNUCHARBI1"/>
</dbReference>
<evidence type="ECO:0000256" key="4">
    <source>
        <dbReference type="ARBA" id="ARBA00006958"/>
    </source>
</evidence>
<gene>
    <name evidence="15" type="ORF">KUF71_007593</name>
</gene>
<evidence type="ECO:0000256" key="1">
    <source>
        <dbReference type="ARBA" id="ARBA00001968"/>
    </source>
</evidence>
<dbReference type="GO" id="GO:0005634">
    <property type="term" value="C:nucleus"/>
    <property type="evidence" value="ECO:0007669"/>
    <property type="project" value="UniProtKB-SubCell"/>
</dbReference>
<evidence type="ECO:0000256" key="2">
    <source>
        <dbReference type="ARBA" id="ARBA00004123"/>
    </source>
</evidence>
<dbReference type="InterPro" id="IPR045249">
    <property type="entry name" value="HARBI1-like"/>
</dbReference>
<dbReference type="GO" id="GO:0004518">
    <property type="term" value="F:nuclease activity"/>
    <property type="evidence" value="ECO:0007669"/>
    <property type="project" value="UniProtKB-KW"/>
</dbReference>
<comment type="caution">
    <text evidence="15">The sequence shown here is derived from an EMBL/GenBank/DDBJ whole genome shotgun (WGS) entry which is preliminary data.</text>
</comment>
<dbReference type="GO" id="GO:0005737">
    <property type="term" value="C:cytoplasm"/>
    <property type="evidence" value="ECO:0007669"/>
    <property type="project" value="UniProtKB-SubCell"/>
</dbReference>
<dbReference type="GO" id="GO:0016787">
    <property type="term" value="F:hydrolase activity"/>
    <property type="evidence" value="ECO:0007669"/>
    <property type="project" value="UniProtKB-KW"/>
</dbReference>
<comment type="subcellular location">
    <subcellularLocation>
        <location evidence="3">Cytoplasm</location>
    </subcellularLocation>
    <subcellularLocation>
        <location evidence="2">Nucleus</location>
    </subcellularLocation>
</comment>
<sequence>MDAVGILRFRVIQRERRRREQLLQQRAYSVHTRQLRDASDPYNMPENNFRGRYRLSRELSRALTEELRPLLRDGVRNTSIPVELKILSTLHILGQGNYQKSAGADNVAPMSQASISRVFDEVITAMNNVHFLRNNIVFPTTPAEIRRLIQKNYQRYPYLPGFLGLLDGTHVGIIAPVDREELYLNRKGYHSLNVQVCCDVEYKILNVVARYPGATHDSFVWNNSALRRTMENLYRTGERCWLLGDSGYPHEPWLQTPILNAAEGSREANYTRAHMITRSSVERAIGHLKERFRCLNRHRVLHYSPEKAGKIINACVVLHNKCVEAHEPYPDSDDEDEENWDDPPADNVAGPAAAGRVLNEARAVRMDIVARTALVPPAVHQHDRRHRRAP</sequence>
<keyword evidence="9" id="KW-0378">Hydrolase</keyword>
<dbReference type="GO" id="GO:0046872">
    <property type="term" value="F:metal ion binding"/>
    <property type="evidence" value="ECO:0007669"/>
    <property type="project" value="UniProtKB-KW"/>
</dbReference>
<evidence type="ECO:0000256" key="5">
    <source>
        <dbReference type="ARBA" id="ARBA00015519"/>
    </source>
</evidence>
<evidence type="ECO:0000256" key="10">
    <source>
        <dbReference type="ARBA" id="ARBA00023242"/>
    </source>
</evidence>
<evidence type="ECO:0000256" key="13">
    <source>
        <dbReference type="SAM" id="MobiDB-lite"/>
    </source>
</evidence>
<dbReference type="EMBL" id="JAHWGI010000889">
    <property type="protein sequence ID" value="KAK3918172.1"/>
    <property type="molecule type" value="Genomic_DNA"/>
</dbReference>
<dbReference type="InterPro" id="IPR027806">
    <property type="entry name" value="HARBI1_dom"/>
</dbReference>
<dbReference type="PANTHER" id="PTHR22930">
    <property type="match status" value="1"/>
</dbReference>
<name>A0AAE1LHF7_9NEOP</name>
<keyword evidence="16" id="KW-1185">Reference proteome</keyword>
<feature type="domain" description="DDE Tnp4" evidence="14">
    <location>
        <begin position="166"/>
        <end position="320"/>
    </location>
</feature>
<keyword evidence="7" id="KW-0540">Nuclease</keyword>
<evidence type="ECO:0000313" key="15">
    <source>
        <dbReference type="EMBL" id="KAK3918172.1"/>
    </source>
</evidence>
<evidence type="ECO:0000256" key="11">
    <source>
        <dbReference type="ARBA" id="ARBA00030126"/>
    </source>
</evidence>
<evidence type="ECO:0000256" key="9">
    <source>
        <dbReference type="ARBA" id="ARBA00022801"/>
    </source>
</evidence>
<accession>A0AAE1LHF7</accession>
<keyword evidence="10" id="KW-0539">Nucleus</keyword>
<feature type="region of interest" description="Disordered" evidence="13">
    <location>
        <begin position="327"/>
        <end position="352"/>
    </location>
</feature>
<dbReference type="Proteomes" id="UP001219518">
    <property type="component" value="Unassembled WGS sequence"/>
</dbReference>
<dbReference type="Pfam" id="PF13359">
    <property type="entry name" value="DDE_Tnp_4"/>
    <property type="match status" value="1"/>
</dbReference>
<evidence type="ECO:0000256" key="7">
    <source>
        <dbReference type="ARBA" id="ARBA00022722"/>
    </source>
</evidence>
<evidence type="ECO:0000259" key="14">
    <source>
        <dbReference type="Pfam" id="PF13359"/>
    </source>
</evidence>
<evidence type="ECO:0000256" key="8">
    <source>
        <dbReference type="ARBA" id="ARBA00022723"/>
    </source>
</evidence>
<keyword evidence="6" id="KW-0963">Cytoplasm</keyword>
<reference evidence="15" key="1">
    <citation type="submission" date="2021-07" db="EMBL/GenBank/DDBJ databases">
        <authorList>
            <person name="Catto M.A."/>
            <person name="Jacobson A."/>
            <person name="Kennedy G."/>
            <person name="Labadie P."/>
            <person name="Hunt B.G."/>
            <person name="Srinivasan R."/>
        </authorList>
    </citation>
    <scope>NUCLEOTIDE SEQUENCE</scope>
    <source>
        <strain evidence="15">PL_HMW_Pooled</strain>
        <tissue evidence="15">Head</tissue>
    </source>
</reference>
<comment type="function">
    <text evidence="12">Transposase-derived protein that may have nuclease activity. Does not have transposase activity.</text>
</comment>
<evidence type="ECO:0000256" key="3">
    <source>
        <dbReference type="ARBA" id="ARBA00004496"/>
    </source>
</evidence>
<proteinExistence type="inferred from homology"/>
<feature type="compositionally biased region" description="Acidic residues" evidence="13">
    <location>
        <begin position="330"/>
        <end position="344"/>
    </location>
</feature>
<evidence type="ECO:0000256" key="6">
    <source>
        <dbReference type="ARBA" id="ARBA00022490"/>
    </source>
</evidence>
<comment type="cofactor">
    <cofactor evidence="1">
        <name>a divalent metal cation</name>
        <dbReference type="ChEBI" id="CHEBI:60240"/>
    </cofactor>
</comment>
<evidence type="ECO:0000256" key="12">
    <source>
        <dbReference type="ARBA" id="ARBA00045850"/>
    </source>
</evidence>
<comment type="similarity">
    <text evidence="4">Belongs to the HARBI1 family.</text>
</comment>
<protein>
    <recommendedName>
        <fullName evidence="5">Putative nuclease HARBI1</fullName>
    </recommendedName>
    <alternativeName>
        <fullName evidence="11">Harbinger transposase-derived nuclease</fullName>
    </alternativeName>
</protein>
<dbReference type="InterPro" id="IPR026103">
    <property type="entry name" value="HARBI1_animal"/>
</dbReference>
<keyword evidence="8" id="KW-0479">Metal-binding</keyword>
<reference evidence="15" key="2">
    <citation type="journal article" date="2023" name="BMC Genomics">
        <title>Pest status, molecular evolution, and epigenetic factors derived from the genome assembly of Frankliniella fusca, a thysanopteran phytovirus vector.</title>
        <authorList>
            <person name="Catto M.A."/>
            <person name="Labadie P.E."/>
            <person name="Jacobson A.L."/>
            <person name="Kennedy G.G."/>
            <person name="Srinivasan R."/>
            <person name="Hunt B.G."/>
        </authorList>
    </citation>
    <scope>NUCLEOTIDE SEQUENCE</scope>
    <source>
        <strain evidence="15">PL_HMW_Pooled</strain>
    </source>
</reference>